<feature type="transmembrane region" description="Helical" evidence="2">
    <location>
        <begin position="222"/>
        <end position="240"/>
    </location>
</feature>
<protein>
    <recommendedName>
        <fullName evidence="5">Transmembrane protein</fullName>
    </recommendedName>
</protein>
<evidence type="ECO:0000313" key="4">
    <source>
        <dbReference type="Proteomes" id="UP000531216"/>
    </source>
</evidence>
<keyword evidence="2" id="KW-1133">Transmembrane helix</keyword>
<feature type="transmembrane region" description="Helical" evidence="2">
    <location>
        <begin position="107"/>
        <end position="128"/>
    </location>
</feature>
<accession>A0A7W6BSS8</accession>
<sequence>MDEVEARIVERVEAERKASHALVEDQLRTYAERLAALDFEERFSGIRQAAPACIGEFKAEVAKGLNDLHGRRRDLREAENEHDAFRRKHRLERTAQVKGGAWHAMKWALLAFLLLIEAVLNGSFLSVGNEQGLLGGVTEALSFAFLNIGAAFMLARLAGQLSHRSILRKVVGLASGVAYVALAVALNLALAHYREIKTTVDSGAGRLVMDRLRSDPAGLADFNSWVFFGIGILFSVIAFADSLSMTDPYPGFAGVQKRLTEKREEYSGMASELIDGLSDIRDRYQDEMKELNRDLSVRRGEHDVVLTNRSRMVQLFDQHQTQLERAGNTLLGIYREANVRARQTKAPKRFAVPYKMERVSVFANTSAEWDPSELRQRISETQELLTTEVVAIHAEFENAVRQYRSLDDLVPDERQIDGAQPA</sequence>
<dbReference type="EMBL" id="JACIDO010000008">
    <property type="protein sequence ID" value="MBB3937356.1"/>
    <property type="molecule type" value="Genomic_DNA"/>
</dbReference>
<feature type="transmembrane region" description="Helical" evidence="2">
    <location>
        <begin position="170"/>
        <end position="193"/>
    </location>
</feature>
<evidence type="ECO:0000313" key="3">
    <source>
        <dbReference type="EMBL" id="MBB3937356.1"/>
    </source>
</evidence>
<dbReference type="Proteomes" id="UP000531216">
    <property type="component" value="Unassembled WGS sequence"/>
</dbReference>
<organism evidence="3 4">
    <name type="scientific">Aureimonas phyllosphaerae</name>
    <dbReference type="NCBI Taxonomy" id="1166078"/>
    <lineage>
        <taxon>Bacteria</taxon>
        <taxon>Pseudomonadati</taxon>
        <taxon>Pseudomonadota</taxon>
        <taxon>Alphaproteobacteria</taxon>
        <taxon>Hyphomicrobiales</taxon>
        <taxon>Aurantimonadaceae</taxon>
        <taxon>Aureimonas</taxon>
    </lineage>
</organism>
<feature type="transmembrane region" description="Helical" evidence="2">
    <location>
        <begin position="140"/>
        <end position="158"/>
    </location>
</feature>
<comment type="caution">
    <text evidence="3">The sequence shown here is derived from an EMBL/GenBank/DDBJ whole genome shotgun (WGS) entry which is preliminary data.</text>
</comment>
<evidence type="ECO:0000256" key="1">
    <source>
        <dbReference type="SAM" id="Coils"/>
    </source>
</evidence>
<evidence type="ECO:0008006" key="5">
    <source>
        <dbReference type="Google" id="ProtNLM"/>
    </source>
</evidence>
<dbReference type="AlphaFoldDB" id="A0A7W6BSS8"/>
<keyword evidence="2" id="KW-0472">Membrane</keyword>
<evidence type="ECO:0000256" key="2">
    <source>
        <dbReference type="SAM" id="Phobius"/>
    </source>
</evidence>
<reference evidence="3 4" key="1">
    <citation type="submission" date="2020-08" db="EMBL/GenBank/DDBJ databases">
        <title>Genomic Encyclopedia of Type Strains, Phase IV (KMG-IV): sequencing the most valuable type-strain genomes for metagenomic binning, comparative biology and taxonomic classification.</title>
        <authorList>
            <person name="Goeker M."/>
        </authorList>
    </citation>
    <scope>NUCLEOTIDE SEQUENCE [LARGE SCALE GENOMIC DNA]</scope>
    <source>
        <strain evidence="3 4">DSM 25024</strain>
    </source>
</reference>
<name>A0A7W6BSS8_9HYPH</name>
<dbReference type="OrthoDB" id="9795988at2"/>
<dbReference type="RefSeq" id="WP_139224647.1">
    <property type="nucleotide sequence ID" value="NZ_FOOA01000012.1"/>
</dbReference>
<keyword evidence="2" id="KW-0812">Transmembrane</keyword>
<proteinExistence type="predicted"/>
<gene>
    <name evidence="3" type="ORF">GGR05_003522</name>
</gene>
<keyword evidence="4" id="KW-1185">Reference proteome</keyword>
<feature type="coiled-coil region" evidence="1">
    <location>
        <begin position="274"/>
        <end position="301"/>
    </location>
</feature>
<keyword evidence="1" id="KW-0175">Coiled coil</keyword>